<evidence type="ECO:0000313" key="3">
    <source>
        <dbReference type="Proteomes" id="UP001500033"/>
    </source>
</evidence>
<keyword evidence="1" id="KW-0175">Coiled coil</keyword>
<reference evidence="2 3" key="1">
    <citation type="journal article" date="2019" name="Int. J. Syst. Evol. Microbiol.">
        <title>The Global Catalogue of Microorganisms (GCM) 10K type strain sequencing project: providing services to taxonomists for standard genome sequencing and annotation.</title>
        <authorList>
            <consortium name="The Broad Institute Genomics Platform"/>
            <consortium name="The Broad Institute Genome Sequencing Center for Infectious Disease"/>
            <person name="Wu L."/>
            <person name="Ma J."/>
        </authorList>
    </citation>
    <scope>NUCLEOTIDE SEQUENCE [LARGE SCALE GENOMIC DNA]</scope>
    <source>
        <strain evidence="2 3">JCM 11445</strain>
    </source>
</reference>
<protein>
    <submittedName>
        <fullName evidence="2">Uncharacterized protein</fullName>
    </submittedName>
</protein>
<name>A0ABN1S4Y6_9ACTN</name>
<evidence type="ECO:0000313" key="2">
    <source>
        <dbReference type="EMBL" id="GAA0973563.1"/>
    </source>
</evidence>
<proteinExistence type="predicted"/>
<keyword evidence="3" id="KW-1185">Reference proteome</keyword>
<dbReference type="Proteomes" id="UP001500033">
    <property type="component" value="Unassembled WGS sequence"/>
</dbReference>
<feature type="coiled-coil region" evidence="1">
    <location>
        <begin position="47"/>
        <end position="95"/>
    </location>
</feature>
<accession>A0ABN1S4Y6</accession>
<evidence type="ECO:0000256" key="1">
    <source>
        <dbReference type="SAM" id="Coils"/>
    </source>
</evidence>
<dbReference type="EMBL" id="BAAAIE010000008">
    <property type="protein sequence ID" value="GAA0973563.1"/>
    <property type="molecule type" value="Genomic_DNA"/>
</dbReference>
<gene>
    <name evidence="2" type="ORF">GCM10009576_019300</name>
</gene>
<sequence>MFGLGAKRNEPEFRTAVTGLLEELVRTLHEGLAENRKVTDQLRRDTANIINQRLESLSADLRDLRRALGEAHSDIAESRREVEALRLEVAATRREAAERGIAPTRRPSFERPLSGPGSVADVEANSATQAPAEDEFAHEERLVRAAGVSAVDLVCHRDTWAFIVEQSARSEHFRVPGEVAADATGQVRVTVSGRSLIAILTALYTAREGERGRDSGNWALAGTFYQRIADAIDRVSPRHHNPLTGIDEEGPGITGRLVILIDDRPAQPDQGEEMIQPVADSG</sequence>
<organism evidence="2 3">
    <name type="scientific">Streptomyces rhizosphaericus</name>
    <dbReference type="NCBI Taxonomy" id="114699"/>
    <lineage>
        <taxon>Bacteria</taxon>
        <taxon>Bacillati</taxon>
        <taxon>Actinomycetota</taxon>
        <taxon>Actinomycetes</taxon>
        <taxon>Kitasatosporales</taxon>
        <taxon>Streptomycetaceae</taxon>
        <taxon>Streptomyces</taxon>
        <taxon>Streptomyces violaceusniger group</taxon>
    </lineage>
</organism>
<comment type="caution">
    <text evidence="2">The sequence shown here is derived from an EMBL/GenBank/DDBJ whole genome shotgun (WGS) entry which is preliminary data.</text>
</comment>